<keyword evidence="3" id="KW-1185">Reference proteome</keyword>
<gene>
    <name evidence="2" type="ORF">Fcan01_26227</name>
</gene>
<name>A0A226D056_FOLCA</name>
<comment type="caution">
    <text evidence="2">The sequence shown here is derived from an EMBL/GenBank/DDBJ whole genome shotgun (WGS) entry which is preliminary data.</text>
</comment>
<dbReference type="EMBL" id="LNIX01000042">
    <property type="protein sequence ID" value="OXA38965.1"/>
    <property type="molecule type" value="Genomic_DNA"/>
</dbReference>
<reference evidence="2 3" key="1">
    <citation type="submission" date="2015-12" db="EMBL/GenBank/DDBJ databases">
        <title>The genome of Folsomia candida.</title>
        <authorList>
            <person name="Faddeeva A."/>
            <person name="Derks M.F."/>
            <person name="Anvar Y."/>
            <person name="Smit S."/>
            <person name="Van Straalen N."/>
            <person name="Roelofs D."/>
        </authorList>
    </citation>
    <scope>NUCLEOTIDE SEQUENCE [LARGE SCALE GENOMIC DNA]</scope>
    <source>
        <strain evidence="2 3">VU population</strain>
        <tissue evidence="2">Whole body</tissue>
    </source>
</reference>
<evidence type="ECO:0000256" key="1">
    <source>
        <dbReference type="SAM" id="MobiDB-lite"/>
    </source>
</evidence>
<feature type="region of interest" description="Disordered" evidence="1">
    <location>
        <begin position="1"/>
        <end position="23"/>
    </location>
</feature>
<evidence type="ECO:0000313" key="3">
    <source>
        <dbReference type="Proteomes" id="UP000198287"/>
    </source>
</evidence>
<organism evidence="2 3">
    <name type="scientific">Folsomia candida</name>
    <name type="common">Springtail</name>
    <dbReference type="NCBI Taxonomy" id="158441"/>
    <lineage>
        <taxon>Eukaryota</taxon>
        <taxon>Metazoa</taxon>
        <taxon>Ecdysozoa</taxon>
        <taxon>Arthropoda</taxon>
        <taxon>Hexapoda</taxon>
        <taxon>Collembola</taxon>
        <taxon>Entomobryomorpha</taxon>
        <taxon>Isotomoidea</taxon>
        <taxon>Isotomidae</taxon>
        <taxon>Proisotominae</taxon>
        <taxon>Folsomia</taxon>
    </lineage>
</organism>
<proteinExistence type="predicted"/>
<dbReference type="AlphaFoldDB" id="A0A226D056"/>
<sequence>MIKKFGIHAPTHPLAPPFEEEGKSSSKMWSSQAQLQCRSCRLRLPLQLWHYFLNYTHTLLLAALLTRWMDGWMKAEGNINNIAVLIEVSQQLGPHQAFAKHWGLAPSVHLAFEGSRKLNPLHYLRPGVVSPPRPDPPHTVASQTALHHCKSSYPGSPRTSSACGQLWQQSSSPARNIAAGAARKAASPWLSPTFSLSLYAPFLISSHLFDWGGWE</sequence>
<evidence type="ECO:0000313" key="2">
    <source>
        <dbReference type="EMBL" id="OXA38965.1"/>
    </source>
</evidence>
<dbReference type="Proteomes" id="UP000198287">
    <property type="component" value="Unassembled WGS sequence"/>
</dbReference>
<accession>A0A226D056</accession>
<protein>
    <submittedName>
        <fullName evidence="2">Uncharacterized protein</fullName>
    </submittedName>
</protein>